<dbReference type="Pfam" id="PF07929">
    <property type="entry name" value="PRiA4_ORF3"/>
    <property type="match status" value="1"/>
</dbReference>
<evidence type="ECO:0000313" key="3">
    <source>
        <dbReference type="EMBL" id="MFC7373499.1"/>
    </source>
</evidence>
<dbReference type="Pfam" id="PF22016">
    <property type="entry name" value="DUF6933"/>
    <property type="match status" value="1"/>
</dbReference>
<accession>A0ABW2NVU9</accession>
<dbReference type="PANTHER" id="PTHR41878:SF1">
    <property type="entry name" value="TNPR PROTEIN"/>
    <property type="match status" value="1"/>
</dbReference>
<dbReference type="Proteomes" id="UP001596549">
    <property type="component" value="Unassembled WGS sequence"/>
</dbReference>
<comment type="caution">
    <text evidence="3">The sequence shown here is derived from an EMBL/GenBank/DDBJ whole genome shotgun (WGS) entry which is preliminary data.</text>
</comment>
<dbReference type="InterPro" id="IPR024047">
    <property type="entry name" value="MM3350-like_sf"/>
</dbReference>
<organism evidence="3 4">
    <name type="scientific">Fictibacillus iocasae</name>
    <dbReference type="NCBI Taxonomy" id="2715437"/>
    <lineage>
        <taxon>Bacteria</taxon>
        <taxon>Bacillati</taxon>
        <taxon>Bacillota</taxon>
        <taxon>Bacilli</taxon>
        <taxon>Bacillales</taxon>
        <taxon>Fictibacillaceae</taxon>
        <taxon>Fictibacillus</taxon>
    </lineage>
</organism>
<dbReference type="InterPro" id="IPR053864">
    <property type="entry name" value="DUF6933"/>
</dbReference>
<evidence type="ECO:0000259" key="1">
    <source>
        <dbReference type="Pfam" id="PF07929"/>
    </source>
</evidence>
<dbReference type="EMBL" id="JBHTCP010000052">
    <property type="protein sequence ID" value="MFC7373499.1"/>
    <property type="molecule type" value="Genomic_DNA"/>
</dbReference>
<protein>
    <submittedName>
        <fullName evidence="3">Plasmid pRiA4b ORF-3 family protein</fullName>
    </submittedName>
</protein>
<evidence type="ECO:0000313" key="4">
    <source>
        <dbReference type="Proteomes" id="UP001596549"/>
    </source>
</evidence>
<proteinExistence type="predicted"/>
<dbReference type="Gene3D" id="3.10.290.30">
    <property type="entry name" value="MM3350-like"/>
    <property type="match status" value="1"/>
</dbReference>
<feature type="domain" description="DUF6933" evidence="2">
    <location>
        <begin position="3"/>
        <end position="155"/>
    </location>
</feature>
<sequence length="366" mass="43222">MFIQVTKKLSQEMKIDVSKEDVSRVHPLFCWHANVFLYNRRKCVLVMNNFTRFNFLLYGLKSKDFKNFGETVTQGIEQSLLDNKIKPDAVRRYMENLGDVAFAQTSDRSVTSQMIQNLDFAERLLDHYLLRGAEPDLSVINYRLNEFIMKLPKLYSRDHMEDALYSSELPAEGDFKKEERDFFQLKITLEMTERVIWRRILVPSGITFQRLHKIIQAAFGWEEYHLFQFEMKNCLIRVPDPYPHSDVPVKHPIAEKIDVYFQEEKQLMYEYDFGDSWRHEIKVEDKITLTEDLKTAKLLDGERNGPPEDSGGVPGYSYILDVLSNPNHEDYEHITTWIGKDKKGRVFDPAHFDVKEIQRRMNKVKC</sequence>
<dbReference type="RefSeq" id="WP_379751496.1">
    <property type="nucleotide sequence ID" value="NZ_JBHTCP010000052.1"/>
</dbReference>
<reference evidence="4" key="1">
    <citation type="journal article" date="2019" name="Int. J. Syst. Evol. Microbiol.">
        <title>The Global Catalogue of Microorganisms (GCM) 10K type strain sequencing project: providing services to taxonomists for standard genome sequencing and annotation.</title>
        <authorList>
            <consortium name="The Broad Institute Genomics Platform"/>
            <consortium name="The Broad Institute Genome Sequencing Center for Infectious Disease"/>
            <person name="Wu L."/>
            <person name="Ma J."/>
        </authorList>
    </citation>
    <scope>NUCLEOTIDE SEQUENCE [LARGE SCALE GENOMIC DNA]</scope>
    <source>
        <strain evidence="4">NBRC 106396</strain>
    </source>
</reference>
<keyword evidence="4" id="KW-1185">Reference proteome</keyword>
<name>A0ABW2NVU9_9BACL</name>
<feature type="domain" description="Plasmid pRiA4b Orf3-like" evidence="1">
    <location>
        <begin position="182"/>
        <end position="356"/>
    </location>
</feature>
<dbReference type="PANTHER" id="PTHR41878">
    <property type="entry name" value="LEXA REPRESSOR-RELATED"/>
    <property type="match status" value="1"/>
</dbReference>
<evidence type="ECO:0000259" key="2">
    <source>
        <dbReference type="Pfam" id="PF22016"/>
    </source>
</evidence>
<dbReference type="SUPFAM" id="SSF159941">
    <property type="entry name" value="MM3350-like"/>
    <property type="match status" value="1"/>
</dbReference>
<dbReference type="InterPro" id="IPR012912">
    <property type="entry name" value="Plasmid_pRiA4b_Orf3-like"/>
</dbReference>
<gene>
    <name evidence="3" type="ORF">ACFQPF_17800</name>
</gene>